<keyword evidence="5" id="KW-0134">Cell wall</keyword>
<name>A0A843UCK7_COLES</name>
<comment type="caution">
    <text evidence="7">The sequence shown here is derived from an EMBL/GenBank/DDBJ whole genome shotgun (WGS) entry which is preliminary data.</text>
</comment>
<feature type="active site" evidence="4">
    <location>
        <position position="224"/>
    </location>
</feature>
<dbReference type="InterPro" id="IPR033131">
    <property type="entry name" value="Pectinesterase_Asp_AS"/>
</dbReference>
<dbReference type="InterPro" id="IPR018040">
    <property type="entry name" value="Pectinesterase_Tyr_AS"/>
</dbReference>
<protein>
    <recommendedName>
        <fullName evidence="5">Pectinesterase</fullName>
        <ecNumber evidence="5">3.1.1.11</ecNumber>
    </recommendedName>
</protein>
<dbReference type="Proteomes" id="UP000652761">
    <property type="component" value="Unassembled WGS sequence"/>
</dbReference>
<dbReference type="InterPro" id="IPR011050">
    <property type="entry name" value="Pectin_lyase_fold/virulence"/>
</dbReference>
<comment type="pathway">
    <text evidence="1 5">Glycan metabolism; pectin degradation; 2-dehydro-3-deoxy-D-gluconate from pectin: step 1/5.</text>
</comment>
<comment type="catalytic activity">
    <reaction evidence="5">
        <text>[(1-&gt;4)-alpha-D-galacturonosyl methyl ester](n) + n H2O = [(1-&gt;4)-alpha-D-galacturonosyl](n) + n methanol + n H(+)</text>
        <dbReference type="Rhea" id="RHEA:22380"/>
        <dbReference type="Rhea" id="RHEA-COMP:14570"/>
        <dbReference type="Rhea" id="RHEA-COMP:14573"/>
        <dbReference type="ChEBI" id="CHEBI:15377"/>
        <dbReference type="ChEBI" id="CHEBI:15378"/>
        <dbReference type="ChEBI" id="CHEBI:17790"/>
        <dbReference type="ChEBI" id="CHEBI:140522"/>
        <dbReference type="ChEBI" id="CHEBI:140523"/>
        <dbReference type="EC" id="3.1.1.11"/>
    </reaction>
</comment>
<accession>A0A843UCK7</accession>
<dbReference type="InterPro" id="IPR012334">
    <property type="entry name" value="Pectin_lyas_fold"/>
</dbReference>
<keyword evidence="8" id="KW-1185">Reference proteome</keyword>
<feature type="domain" description="Pectinesterase catalytic" evidence="6">
    <location>
        <begin position="75"/>
        <end position="372"/>
    </location>
</feature>
<feature type="chain" id="PRO_5033101331" description="Pectinesterase" evidence="5">
    <location>
        <begin position="29"/>
        <end position="387"/>
    </location>
</feature>
<dbReference type="UniPathway" id="UPA00545">
    <property type="reaction ID" value="UER00823"/>
</dbReference>
<dbReference type="SUPFAM" id="SSF51126">
    <property type="entry name" value="Pectin lyase-like"/>
    <property type="match status" value="1"/>
</dbReference>
<dbReference type="EC" id="3.1.1.11" evidence="5"/>
<reference evidence="7" key="1">
    <citation type="submission" date="2017-07" db="EMBL/GenBank/DDBJ databases">
        <title>Taro Niue Genome Assembly and Annotation.</title>
        <authorList>
            <person name="Atibalentja N."/>
            <person name="Keating K."/>
            <person name="Fields C.J."/>
        </authorList>
    </citation>
    <scope>NUCLEOTIDE SEQUENCE</scope>
    <source>
        <strain evidence="7">Niue_2</strain>
        <tissue evidence="7">Leaf</tissue>
    </source>
</reference>
<keyword evidence="3 5" id="KW-0063">Aspartyl esterase</keyword>
<organism evidence="7 8">
    <name type="scientific">Colocasia esculenta</name>
    <name type="common">Wild taro</name>
    <name type="synonym">Arum esculentum</name>
    <dbReference type="NCBI Taxonomy" id="4460"/>
    <lineage>
        <taxon>Eukaryota</taxon>
        <taxon>Viridiplantae</taxon>
        <taxon>Streptophyta</taxon>
        <taxon>Embryophyta</taxon>
        <taxon>Tracheophyta</taxon>
        <taxon>Spermatophyta</taxon>
        <taxon>Magnoliopsida</taxon>
        <taxon>Liliopsida</taxon>
        <taxon>Araceae</taxon>
        <taxon>Aroideae</taxon>
        <taxon>Colocasieae</taxon>
        <taxon>Colocasia</taxon>
    </lineage>
</organism>
<dbReference type="InterPro" id="IPR000070">
    <property type="entry name" value="Pectinesterase_cat"/>
</dbReference>
<evidence type="ECO:0000313" key="8">
    <source>
        <dbReference type="Proteomes" id="UP000652761"/>
    </source>
</evidence>
<dbReference type="PROSITE" id="PS00503">
    <property type="entry name" value="PECTINESTERASE_2"/>
    <property type="match status" value="1"/>
</dbReference>
<dbReference type="PROSITE" id="PS00800">
    <property type="entry name" value="PECTINESTERASE_1"/>
    <property type="match status" value="1"/>
</dbReference>
<dbReference type="OrthoDB" id="2019149at2759"/>
<sequence length="387" mass="41874">MAESSCRWITMLAMPLLILLGISVVCEALHRSRDADSYSDFARSPHVSFNAGGPGSPVAVDTTTATPALYHMTPDVVVAADGTGNYRTIADAVRGAPSRSAKRFVIRIKAGQYRENVVVPREKTKIAFVGDGNNRTVLTSDRSEHGGWHISLSPTLAVIGSGFVAWDLTIENSAGPSGGQAVALRSSSDRSAFYRCNIIGYQDTLYAQSGYQFFRECNVYGTIDFIFGNAAVVLQSCKLFARRPLPGQGITFTAQGREGSGTLTGTVIHNCVLAADDDLRPVEESVRGFLGRPWQRYSTVVVMQSELGGMIDPAGWLSWNGEARLDTVSYGEYDNRGPGADTSRRVNWPGFRVLTNPAEVERFTVSSFIHGDTWLPSTGVPYNGGLL</sequence>
<dbReference type="GO" id="GO:0045490">
    <property type="term" value="P:pectin catabolic process"/>
    <property type="evidence" value="ECO:0007669"/>
    <property type="project" value="UniProtKB-UniRule"/>
</dbReference>
<dbReference type="AlphaFoldDB" id="A0A843UCK7"/>
<evidence type="ECO:0000313" key="7">
    <source>
        <dbReference type="EMBL" id="MQL79650.1"/>
    </source>
</evidence>
<keyword evidence="2 5" id="KW-0378">Hydrolase</keyword>
<gene>
    <name evidence="7" type="ORF">Taro_012092</name>
</gene>
<evidence type="ECO:0000256" key="2">
    <source>
        <dbReference type="ARBA" id="ARBA00022801"/>
    </source>
</evidence>
<dbReference type="EMBL" id="NMUH01000469">
    <property type="protein sequence ID" value="MQL79650.1"/>
    <property type="molecule type" value="Genomic_DNA"/>
</dbReference>
<feature type="signal peptide" evidence="5">
    <location>
        <begin position="1"/>
        <end position="28"/>
    </location>
</feature>
<dbReference type="Pfam" id="PF01095">
    <property type="entry name" value="Pectinesterase"/>
    <property type="match status" value="1"/>
</dbReference>
<evidence type="ECO:0000259" key="6">
    <source>
        <dbReference type="Pfam" id="PF01095"/>
    </source>
</evidence>
<proteinExistence type="predicted"/>
<dbReference type="Gene3D" id="2.160.20.10">
    <property type="entry name" value="Single-stranded right-handed beta-helix, Pectin lyase-like"/>
    <property type="match status" value="1"/>
</dbReference>
<keyword evidence="5" id="KW-0732">Signal</keyword>
<dbReference type="PANTHER" id="PTHR31707">
    <property type="entry name" value="PECTINESTERASE"/>
    <property type="match status" value="1"/>
</dbReference>
<evidence type="ECO:0000256" key="1">
    <source>
        <dbReference type="ARBA" id="ARBA00005184"/>
    </source>
</evidence>
<dbReference type="GO" id="GO:0042545">
    <property type="term" value="P:cell wall modification"/>
    <property type="evidence" value="ECO:0007669"/>
    <property type="project" value="UniProtKB-UniRule"/>
</dbReference>
<evidence type="ECO:0000256" key="4">
    <source>
        <dbReference type="PROSITE-ProRule" id="PRU10040"/>
    </source>
</evidence>
<keyword evidence="5" id="KW-0961">Cell wall biogenesis/degradation</keyword>
<comment type="function">
    <text evidence="5">Acts in the modification of cell walls via demethylesterification of cell wall pectin.</text>
</comment>
<dbReference type="GO" id="GO:0030599">
    <property type="term" value="F:pectinesterase activity"/>
    <property type="evidence" value="ECO:0007669"/>
    <property type="project" value="UniProtKB-UniRule"/>
</dbReference>
<evidence type="ECO:0000256" key="3">
    <source>
        <dbReference type="ARBA" id="ARBA00023085"/>
    </source>
</evidence>
<keyword evidence="5" id="KW-0964">Secreted</keyword>
<evidence type="ECO:0000256" key="5">
    <source>
        <dbReference type="RuleBase" id="RU000589"/>
    </source>
</evidence>
<comment type="subcellular location">
    <subcellularLocation>
        <location evidence="5">Secreted</location>
        <location evidence="5">Cell wall</location>
    </subcellularLocation>
</comment>
<dbReference type="FunFam" id="2.160.20.10:FF:000001">
    <property type="entry name" value="Pectinesterase"/>
    <property type="match status" value="1"/>
</dbReference>